<feature type="transmembrane region" description="Helical" evidence="6">
    <location>
        <begin position="366"/>
        <end position="388"/>
    </location>
</feature>
<dbReference type="PANTHER" id="PTHR44688">
    <property type="entry name" value="DNA-BINDING TRANSCRIPTIONAL ACTIVATOR DEVR_DOSR"/>
    <property type="match status" value="1"/>
</dbReference>
<dbReference type="InterPro" id="IPR000792">
    <property type="entry name" value="Tscrpt_reg_LuxR_C"/>
</dbReference>
<feature type="transmembrane region" description="Helical" evidence="6">
    <location>
        <begin position="103"/>
        <end position="127"/>
    </location>
</feature>
<feature type="transmembrane region" description="Helical" evidence="6">
    <location>
        <begin position="76"/>
        <end position="97"/>
    </location>
</feature>
<feature type="domain" description="HTH luxR-type" evidence="7">
    <location>
        <begin position="552"/>
        <end position="617"/>
    </location>
</feature>
<dbReference type="CDD" id="cd06170">
    <property type="entry name" value="LuxR_C_like"/>
    <property type="match status" value="1"/>
</dbReference>
<dbReference type="PATRIC" id="fig|1235794.3.peg.2343"/>
<keyword evidence="2" id="KW-0238">DNA-binding</keyword>
<protein>
    <recommendedName>
        <fullName evidence="7">HTH luxR-type domain-containing protein</fullName>
    </recommendedName>
</protein>
<keyword evidence="9" id="KW-1185">Reference proteome</keyword>
<feature type="coiled-coil region" evidence="4">
    <location>
        <begin position="388"/>
        <end position="443"/>
    </location>
</feature>
<dbReference type="PRINTS" id="PR00038">
    <property type="entry name" value="HTHLUXR"/>
</dbReference>
<evidence type="ECO:0000259" key="7">
    <source>
        <dbReference type="PROSITE" id="PS50043"/>
    </source>
</evidence>
<dbReference type="STRING" id="1235794.C811_02373"/>
<comment type="caution">
    <text evidence="8">The sequence shown here is derived from an EMBL/GenBank/DDBJ whole genome shotgun (WGS) entry which is preliminary data.</text>
</comment>
<evidence type="ECO:0000313" key="9">
    <source>
        <dbReference type="Proteomes" id="UP000014204"/>
    </source>
</evidence>
<name>R9KUE6_9ACTN</name>
<sequence>MGALFAGLVSRLKTFWPMLAGIVCARTALIVACYGSYTATDDGVFTDGAMLIVCVIFAAALLALTPSRRVLSNTAVQWALVGSTLVAAAASGALSFMDNTDPALAGIAFALSVINTLALSLCMFYWLRCLRGTDEVTAALFVFGAFIVSVALVYFIAFLPLRAQNILGCVLILAQLTLVGPAALRDGLAAERAHRRARTFFTFARSHIQDARFLVACTVGMGLLSFVDGFMRGYPDGLPIAFTPPTRFAYALAAIVTCTLLAIFVVRRRERVMTVGIFVTMQALAAGALVLFGAFPFQWEIGAVLVNTLNIVICAYCWYVIIAFTNFGSRDPYFYAMGGWVVCFGVRSVARMVLHFAYPLTGNDLLINSVLGVLILLSAQVVLVQFLLAEHKENTAAAEEREAQVEIDLQHAEAEVARTQLALADAERALDSAARDAAEHEATHVAEAVAAVQKAAFEAVTAAQAQRCVHCTEGCSPERPAARDGGASASSQPAGARTAEPQSANAPAPHARSAAPIGASPLGRTRREAGIADVTAPTAAIISDPLRERVRAMGEQFLLSDREVDVLTLYALGYTQKKVAEELFITPATAHSHIKRIYGKCGMHSRQEILEYLASWGS</sequence>
<keyword evidence="1" id="KW-0805">Transcription regulation</keyword>
<dbReference type="GeneID" id="82192001"/>
<reference evidence="8 9" key="1">
    <citation type="submission" date="2013-04" db="EMBL/GenBank/DDBJ databases">
        <title>The Genome Sequence of Enterorhabdus caecimuris B7.</title>
        <authorList>
            <consortium name="The Broad Institute Genomics Platform"/>
            <consortium name="The Broad Institute Genome Sequencing Center for Infectious Disease"/>
            <person name="Earl A."/>
            <person name="Xavier R."/>
            <person name="Elson C."/>
            <person name="Duck W."/>
            <person name="Walker B."/>
            <person name="Young S."/>
            <person name="Zeng Q."/>
            <person name="Gargeya S."/>
            <person name="Fitzgerald M."/>
            <person name="Haas B."/>
            <person name="Abouelleil A."/>
            <person name="Allen A.W."/>
            <person name="Alvarado L."/>
            <person name="Arachchi H.M."/>
            <person name="Berlin A.M."/>
            <person name="Chapman S.B."/>
            <person name="Gainer-Dewar J."/>
            <person name="Goldberg J."/>
            <person name="Griggs A."/>
            <person name="Gujja S."/>
            <person name="Hansen M."/>
            <person name="Howarth C."/>
            <person name="Imamovic A."/>
            <person name="Ireland A."/>
            <person name="Larimer J."/>
            <person name="McCowan C."/>
            <person name="Murphy C."/>
            <person name="Pearson M."/>
            <person name="Poon T.W."/>
            <person name="Priest M."/>
            <person name="Roberts A."/>
            <person name="Saif S."/>
            <person name="Shea T."/>
            <person name="Sisk P."/>
            <person name="Sykes S."/>
            <person name="Wortman J."/>
            <person name="Nusbaum C."/>
            <person name="Birren B."/>
        </authorList>
    </citation>
    <scope>NUCLEOTIDE SEQUENCE [LARGE SCALE GENOMIC DNA]</scope>
    <source>
        <strain evidence="8 9">B7</strain>
    </source>
</reference>
<dbReference type="PROSITE" id="PS50043">
    <property type="entry name" value="HTH_LUXR_2"/>
    <property type="match status" value="1"/>
</dbReference>
<dbReference type="RefSeq" id="WP_016310544.1">
    <property type="nucleotide sequence ID" value="NZ_KE159646.1"/>
</dbReference>
<feature type="transmembrane region" description="Helical" evidence="6">
    <location>
        <begin position="301"/>
        <end position="321"/>
    </location>
</feature>
<proteinExistence type="predicted"/>
<keyword evidence="6" id="KW-1133">Transmembrane helix</keyword>
<feature type="transmembrane region" description="Helical" evidence="6">
    <location>
        <begin position="209"/>
        <end position="227"/>
    </location>
</feature>
<keyword evidence="4" id="KW-0175">Coiled coil</keyword>
<evidence type="ECO:0000256" key="4">
    <source>
        <dbReference type="SAM" id="Coils"/>
    </source>
</evidence>
<feature type="transmembrane region" description="Helical" evidence="6">
    <location>
        <begin position="139"/>
        <end position="159"/>
    </location>
</feature>
<feature type="transmembrane region" description="Helical" evidence="6">
    <location>
        <begin position="247"/>
        <end position="266"/>
    </location>
</feature>
<accession>R9KUE6</accession>
<feature type="region of interest" description="Disordered" evidence="5">
    <location>
        <begin position="478"/>
        <end position="522"/>
    </location>
</feature>
<feature type="transmembrane region" description="Helical" evidence="6">
    <location>
        <begin position="43"/>
        <end position="64"/>
    </location>
</feature>
<dbReference type="SUPFAM" id="SSF46894">
    <property type="entry name" value="C-terminal effector domain of the bipartite response regulators"/>
    <property type="match status" value="1"/>
</dbReference>
<dbReference type="eggNOG" id="COG2197">
    <property type="taxonomic scope" value="Bacteria"/>
</dbReference>
<dbReference type="AlphaFoldDB" id="R9KUE6"/>
<dbReference type="Gene3D" id="1.10.10.10">
    <property type="entry name" value="Winged helix-like DNA-binding domain superfamily/Winged helix DNA-binding domain"/>
    <property type="match status" value="1"/>
</dbReference>
<dbReference type="OrthoDB" id="3171335at2"/>
<organism evidence="8 9">
    <name type="scientific">Adlercreutzia caecimuris B7</name>
    <dbReference type="NCBI Taxonomy" id="1235794"/>
    <lineage>
        <taxon>Bacteria</taxon>
        <taxon>Bacillati</taxon>
        <taxon>Actinomycetota</taxon>
        <taxon>Coriobacteriia</taxon>
        <taxon>Eggerthellales</taxon>
        <taxon>Eggerthellaceae</taxon>
        <taxon>Adlercreutzia</taxon>
    </lineage>
</organism>
<evidence type="ECO:0000256" key="2">
    <source>
        <dbReference type="ARBA" id="ARBA00023125"/>
    </source>
</evidence>
<dbReference type="GO" id="GO:0006355">
    <property type="term" value="P:regulation of DNA-templated transcription"/>
    <property type="evidence" value="ECO:0007669"/>
    <property type="project" value="InterPro"/>
</dbReference>
<feature type="transmembrane region" description="Helical" evidence="6">
    <location>
        <begin position="333"/>
        <end position="354"/>
    </location>
</feature>
<evidence type="ECO:0000256" key="1">
    <source>
        <dbReference type="ARBA" id="ARBA00023015"/>
    </source>
</evidence>
<gene>
    <name evidence="8" type="ORF">C811_02373</name>
</gene>
<dbReference type="Proteomes" id="UP000014204">
    <property type="component" value="Unassembled WGS sequence"/>
</dbReference>
<evidence type="ECO:0000256" key="3">
    <source>
        <dbReference type="ARBA" id="ARBA00023163"/>
    </source>
</evidence>
<dbReference type="InterPro" id="IPR016032">
    <property type="entry name" value="Sig_transdc_resp-reg_C-effctor"/>
</dbReference>
<dbReference type="PANTHER" id="PTHR44688:SF16">
    <property type="entry name" value="DNA-BINDING TRANSCRIPTIONAL ACTIVATOR DEVR_DOSR"/>
    <property type="match status" value="1"/>
</dbReference>
<dbReference type="InterPro" id="IPR036388">
    <property type="entry name" value="WH-like_DNA-bd_sf"/>
</dbReference>
<keyword evidence="6" id="KW-0812">Transmembrane</keyword>
<feature type="compositionally biased region" description="Low complexity" evidence="5">
    <location>
        <begin position="485"/>
        <end position="496"/>
    </location>
</feature>
<evidence type="ECO:0000256" key="6">
    <source>
        <dbReference type="SAM" id="Phobius"/>
    </source>
</evidence>
<feature type="transmembrane region" description="Helical" evidence="6">
    <location>
        <begin position="15"/>
        <end position="37"/>
    </location>
</feature>
<keyword evidence="6" id="KW-0472">Membrane</keyword>
<keyword evidence="3" id="KW-0804">Transcription</keyword>
<dbReference type="Pfam" id="PF00196">
    <property type="entry name" value="GerE"/>
    <property type="match status" value="1"/>
</dbReference>
<evidence type="ECO:0000256" key="5">
    <source>
        <dbReference type="SAM" id="MobiDB-lite"/>
    </source>
</evidence>
<dbReference type="SMART" id="SM00421">
    <property type="entry name" value="HTH_LUXR"/>
    <property type="match status" value="1"/>
</dbReference>
<feature type="compositionally biased region" description="Low complexity" evidence="5">
    <location>
        <begin position="504"/>
        <end position="516"/>
    </location>
</feature>
<dbReference type="HOGENOM" id="CLU_540677_0_0_11"/>
<dbReference type="EMBL" id="ASSY01000010">
    <property type="protein sequence ID" value="EOS49908.1"/>
    <property type="molecule type" value="Genomic_DNA"/>
</dbReference>
<feature type="transmembrane region" description="Helical" evidence="6">
    <location>
        <begin position="273"/>
        <end position="295"/>
    </location>
</feature>
<dbReference type="GO" id="GO:0003677">
    <property type="term" value="F:DNA binding"/>
    <property type="evidence" value="ECO:0007669"/>
    <property type="project" value="UniProtKB-KW"/>
</dbReference>
<evidence type="ECO:0000313" key="8">
    <source>
        <dbReference type="EMBL" id="EOS49908.1"/>
    </source>
</evidence>